<keyword evidence="3" id="KW-1185">Reference proteome</keyword>
<organism evidence="2 3">
    <name type="scientific">Chelatococcus asaccharovorans</name>
    <dbReference type="NCBI Taxonomy" id="28210"/>
    <lineage>
        <taxon>Bacteria</taxon>
        <taxon>Pseudomonadati</taxon>
        <taxon>Pseudomonadota</taxon>
        <taxon>Alphaproteobacteria</taxon>
        <taxon>Hyphomicrobiales</taxon>
        <taxon>Chelatococcaceae</taxon>
        <taxon>Chelatococcus</taxon>
    </lineage>
</organism>
<accession>A0A2V3TSG7</accession>
<evidence type="ECO:0000256" key="1">
    <source>
        <dbReference type="SAM" id="MobiDB-lite"/>
    </source>
</evidence>
<name>A0A2V3TSG7_9HYPH</name>
<gene>
    <name evidence="2" type="ORF">C7450_12313</name>
</gene>
<proteinExistence type="predicted"/>
<evidence type="ECO:0000313" key="3">
    <source>
        <dbReference type="Proteomes" id="UP000248021"/>
    </source>
</evidence>
<reference evidence="2 3" key="1">
    <citation type="submission" date="2018-05" db="EMBL/GenBank/DDBJ databases">
        <title>Genomic Encyclopedia of Type Strains, Phase IV (KMG-IV): sequencing the most valuable type-strain genomes for metagenomic binning, comparative biology and taxonomic classification.</title>
        <authorList>
            <person name="Goeker M."/>
        </authorList>
    </citation>
    <scope>NUCLEOTIDE SEQUENCE [LARGE SCALE GENOMIC DNA]</scope>
    <source>
        <strain evidence="2 3">DSM 6462</strain>
    </source>
</reference>
<comment type="caution">
    <text evidence="2">The sequence shown here is derived from an EMBL/GenBank/DDBJ whole genome shotgun (WGS) entry which is preliminary data.</text>
</comment>
<protein>
    <submittedName>
        <fullName evidence="2">Uncharacterized protein</fullName>
    </submittedName>
</protein>
<dbReference type="RefSeq" id="WP_213284561.1">
    <property type="nucleotide sequence ID" value="NZ_CAKNFM010000006.1"/>
</dbReference>
<dbReference type="AlphaFoldDB" id="A0A2V3TSG7"/>
<evidence type="ECO:0000313" key="2">
    <source>
        <dbReference type="EMBL" id="PXW50741.1"/>
    </source>
</evidence>
<dbReference type="EMBL" id="QJJK01000023">
    <property type="protein sequence ID" value="PXW50741.1"/>
    <property type="molecule type" value="Genomic_DNA"/>
</dbReference>
<sequence>MTVLRFPNRPSRRTYEEEFLRLCALRREIDAQLDQLVEMVSALGDEDNDGGGPRVTMSLPGRGRHGLRVV</sequence>
<dbReference type="Proteomes" id="UP000248021">
    <property type="component" value="Unassembled WGS sequence"/>
</dbReference>
<feature type="region of interest" description="Disordered" evidence="1">
    <location>
        <begin position="43"/>
        <end position="70"/>
    </location>
</feature>